<evidence type="ECO:0000313" key="1">
    <source>
        <dbReference type="EMBL" id="QHB39290.1"/>
    </source>
</evidence>
<reference evidence="1 2" key="1">
    <citation type="journal article" date="2020" name="Viruses">
        <title>Diversity and Host Interactions Among Virulent and Temperate Baltic Sea Flavobacterium Phages.</title>
        <authorList>
            <person name="Nilsson E."/>
            <person name="Bayfield O.W."/>
            <person name="Lundin D."/>
            <person name="Antson A.A."/>
            <person name="Holmfeldt K."/>
        </authorList>
    </citation>
    <scope>NUCLEOTIDE SEQUENCE [LARGE SCALE GENOMIC DNA]</scope>
</reference>
<organism evidence="1 2">
    <name type="scientific">Flavobacterium phage vB_FspS_lillamy9-4</name>
    <dbReference type="NCBI Taxonomy" id="2686254"/>
    <lineage>
        <taxon>Viruses</taxon>
        <taxon>Duplodnaviria</taxon>
        <taxon>Heunggongvirae</taxon>
        <taxon>Uroviricota</taxon>
        <taxon>Caudoviricetes</taxon>
        <taxon>Lillamyvirus</taxon>
        <taxon>Lillamyvirus lillamy</taxon>
    </lineage>
</organism>
<sequence length="70" mass="7945">MEARVKLEFYGTEKSKTEDYTLVAYSNVANEIYIAIDMGDVVPSFICLDKPTSVRLVRELKKQIGNLTND</sequence>
<dbReference type="Proteomes" id="UP000464861">
    <property type="component" value="Segment"/>
</dbReference>
<name>A0A6B9LBP6_9CAUD</name>
<accession>A0A6B9LBP6</accession>
<gene>
    <name evidence="1" type="ORF">lillamy94_gp043</name>
</gene>
<evidence type="ECO:0000313" key="2">
    <source>
        <dbReference type="Proteomes" id="UP000464861"/>
    </source>
</evidence>
<proteinExistence type="predicted"/>
<dbReference type="EMBL" id="MN812215">
    <property type="protein sequence ID" value="QHB39290.1"/>
    <property type="molecule type" value="Genomic_DNA"/>
</dbReference>
<protein>
    <submittedName>
        <fullName evidence="1">Uncharacterized protein</fullName>
    </submittedName>
</protein>